<sequence>MKGLQIIVLEHADKDTWGEVPNVAEAANWRGGHGLIPAHWQI</sequence>
<keyword evidence="2" id="KW-1185">Reference proteome</keyword>
<organism evidence="1 2">
    <name type="scientific">Sphingobium rhizovicinum</name>
    <dbReference type="NCBI Taxonomy" id="432308"/>
    <lineage>
        <taxon>Bacteria</taxon>
        <taxon>Pseudomonadati</taxon>
        <taxon>Pseudomonadota</taxon>
        <taxon>Alphaproteobacteria</taxon>
        <taxon>Sphingomonadales</taxon>
        <taxon>Sphingomonadaceae</taxon>
        <taxon>Sphingobium</taxon>
    </lineage>
</organism>
<dbReference type="Pfam" id="PF12532">
    <property type="entry name" value="DUF3732"/>
    <property type="match status" value="1"/>
</dbReference>
<protein>
    <submittedName>
        <fullName evidence="1">DUF3732 domain-containing protein</fullName>
    </submittedName>
</protein>
<proteinExistence type="predicted"/>
<dbReference type="RefSeq" id="WP_380798821.1">
    <property type="nucleotide sequence ID" value="NZ_JBHRVU010000005.1"/>
</dbReference>
<name>A0ABV7NM46_9SPHN</name>
<gene>
    <name evidence="1" type="ORF">ACFOKF_22470</name>
</gene>
<dbReference type="EMBL" id="JBHRVU010000005">
    <property type="protein sequence ID" value="MFC3443917.1"/>
    <property type="molecule type" value="Genomic_DNA"/>
</dbReference>
<reference evidence="2" key="1">
    <citation type="journal article" date="2019" name="Int. J. Syst. Evol. Microbiol.">
        <title>The Global Catalogue of Microorganisms (GCM) 10K type strain sequencing project: providing services to taxonomists for standard genome sequencing and annotation.</title>
        <authorList>
            <consortium name="The Broad Institute Genomics Platform"/>
            <consortium name="The Broad Institute Genome Sequencing Center for Infectious Disease"/>
            <person name="Wu L."/>
            <person name="Ma J."/>
        </authorList>
    </citation>
    <scope>NUCLEOTIDE SEQUENCE [LARGE SCALE GENOMIC DNA]</scope>
    <source>
        <strain evidence="2">CCM 7491</strain>
    </source>
</reference>
<comment type="caution">
    <text evidence="1">The sequence shown here is derived from an EMBL/GenBank/DDBJ whole genome shotgun (WGS) entry which is preliminary data.</text>
</comment>
<dbReference type="InterPro" id="IPR022205">
    <property type="entry name" value="DUF3732"/>
</dbReference>
<accession>A0ABV7NM46</accession>
<evidence type="ECO:0000313" key="2">
    <source>
        <dbReference type="Proteomes" id="UP001595681"/>
    </source>
</evidence>
<dbReference type="Proteomes" id="UP001595681">
    <property type="component" value="Unassembled WGS sequence"/>
</dbReference>
<evidence type="ECO:0000313" key="1">
    <source>
        <dbReference type="EMBL" id="MFC3443917.1"/>
    </source>
</evidence>